<organism evidence="3">
    <name type="scientific">Ganoderma boninense</name>
    <dbReference type="NCBI Taxonomy" id="34458"/>
    <lineage>
        <taxon>Eukaryota</taxon>
        <taxon>Fungi</taxon>
        <taxon>Dikarya</taxon>
        <taxon>Basidiomycota</taxon>
        <taxon>Agaricomycotina</taxon>
        <taxon>Agaricomycetes</taxon>
        <taxon>Polyporales</taxon>
        <taxon>Polyporaceae</taxon>
        <taxon>Ganoderma</taxon>
    </lineage>
</organism>
<feature type="signal peptide" evidence="2">
    <location>
        <begin position="1"/>
        <end position="23"/>
    </location>
</feature>
<evidence type="ECO:0000256" key="2">
    <source>
        <dbReference type="SAM" id="SignalP"/>
    </source>
</evidence>
<name>A0A5K1JT12_9APHY</name>
<accession>A0A5K1JT12</accession>
<keyword evidence="2" id="KW-0732">Signal</keyword>
<keyword evidence="1" id="KW-0472">Membrane</keyword>
<gene>
    <name evidence="3" type="primary">I1S0J3</name>
</gene>
<reference evidence="3" key="1">
    <citation type="submission" date="2019-10" db="EMBL/GenBank/DDBJ databases">
        <authorList>
            <person name="Nor Muhammad N."/>
        </authorList>
    </citation>
    <scope>NUCLEOTIDE SEQUENCE</scope>
</reference>
<protein>
    <submittedName>
        <fullName evidence="3">Uncharacterized protein</fullName>
    </submittedName>
</protein>
<evidence type="ECO:0000313" key="3">
    <source>
        <dbReference type="EMBL" id="VWO94734.1"/>
    </source>
</evidence>
<feature type="transmembrane region" description="Helical" evidence="1">
    <location>
        <begin position="54"/>
        <end position="75"/>
    </location>
</feature>
<keyword evidence="1" id="KW-1133">Transmembrane helix</keyword>
<dbReference type="EMBL" id="LR724187">
    <property type="protein sequence ID" value="VWO94734.1"/>
    <property type="molecule type" value="Genomic_DNA"/>
</dbReference>
<feature type="chain" id="PRO_5023905861" evidence="2">
    <location>
        <begin position="24"/>
        <end position="169"/>
    </location>
</feature>
<dbReference type="AlphaFoldDB" id="A0A5K1JT12"/>
<sequence length="169" mass="18701">MVLFLIAFCIAGITISGWSFAQAWKQPAVNYTYSSMDLSSIGCDFSLSETQGRYFAVIWGIALAFDLAVFALTLARVAPIASKCRGSLLTLFLRDGALYLQLYMQLAQSVYTGITVTATNVIASSLITRLMLNIRDPNLLPGRFRWPSDTSQVERHFDSFLLPSDHDAT</sequence>
<keyword evidence="1" id="KW-0812">Transmembrane</keyword>
<evidence type="ECO:0000256" key="1">
    <source>
        <dbReference type="SAM" id="Phobius"/>
    </source>
</evidence>
<proteinExistence type="predicted"/>